<reference evidence="2 3" key="1">
    <citation type="submission" date="2019-11" db="EMBL/GenBank/DDBJ databases">
        <title>The genome sequence of Methylocystis heyeri.</title>
        <authorList>
            <person name="Oshkin I.Y."/>
            <person name="Miroshnikov K."/>
            <person name="Dedysh S.N."/>
        </authorList>
    </citation>
    <scope>NUCLEOTIDE SEQUENCE [LARGE SCALE GENOMIC DNA]</scope>
    <source>
        <strain evidence="2 3">H2</strain>
    </source>
</reference>
<dbReference type="Pfam" id="PF03860">
    <property type="entry name" value="Csp"/>
    <property type="match status" value="1"/>
</dbReference>
<dbReference type="InterPro" id="IPR005560">
    <property type="entry name" value="Csp_YhjQ"/>
</dbReference>
<proteinExistence type="predicted"/>
<dbReference type="InterPro" id="IPR030913">
    <property type="entry name" value="Csp1_Cys_rich"/>
</dbReference>
<dbReference type="KEGG" id="mhey:H2LOC_009510"/>
<dbReference type="AlphaFoldDB" id="A0A6B8KHH4"/>
<dbReference type="Gene3D" id="1.20.1270.360">
    <property type="match status" value="1"/>
</dbReference>
<dbReference type="NCBIfam" id="TIGR04401">
    <property type="entry name" value="TAT_Cys_rich"/>
    <property type="match status" value="1"/>
</dbReference>
<sequence>MQRREFIASVGTVAAFAAASRAYAQTAGAGAPEEMHPPKFKALEQTSIECVATGNDCLRHCFGMFSMKDTSMAECADAAFQLVSACNALAALASVNSSHTQALARTVAQVCDDCKTQCDKFSRIAACVACGDACKKCADECRKA</sequence>
<feature type="signal peptide" evidence="1">
    <location>
        <begin position="1"/>
        <end position="24"/>
    </location>
</feature>
<keyword evidence="3" id="KW-1185">Reference proteome</keyword>
<gene>
    <name evidence="2" type="ORF">H2LOC_009510</name>
</gene>
<dbReference type="Proteomes" id="UP000309061">
    <property type="component" value="Chromosome"/>
</dbReference>
<dbReference type="OrthoDB" id="7997481at2"/>
<feature type="chain" id="PRO_5025364994" evidence="1">
    <location>
        <begin position="25"/>
        <end position="144"/>
    </location>
</feature>
<accession>A0A6B8KHH4</accession>
<evidence type="ECO:0000313" key="3">
    <source>
        <dbReference type="Proteomes" id="UP000309061"/>
    </source>
</evidence>
<evidence type="ECO:0000313" key="2">
    <source>
        <dbReference type="EMBL" id="QGM45920.1"/>
    </source>
</evidence>
<dbReference type="RefSeq" id="WP_136496187.1">
    <property type="nucleotide sequence ID" value="NZ_CP046052.1"/>
</dbReference>
<evidence type="ECO:0000256" key="1">
    <source>
        <dbReference type="SAM" id="SignalP"/>
    </source>
</evidence>
<dbReference type="EMBL" id="CP046052">
    <property type="protein sequence ID" value="QGM45920.1"/>
    <property type="molecule type" value="Genomic_DNA"/>
</dbReference>
<organism evidence="2 3">
    <name type="scientific">Methylocystis heyeri</name>
    <dbReference type="NCBI Taxonomy" id="391905"/>
    <lineage>
        <taxon>Bacteria</taxon>
        <taxon>Pseudomonadati</taxon>
        <taxon>Pseudomonadota</taxon>
        <taxon>Alphaproteobacteria</taxon>
        <taxon>Hyphomicrobiales</taxon>
        <taxon>Methylocystaceae</taxon>
        <taxon>Methylocystis</taxon>
    </lineage>
</organism>
<protein>
    <submittedName>
        <fullName evidence="2">Csp1 family four helix bundle copper storage protein</fullName>
    </submittedName>
</protein>
<keyword evidence="1" id="KW-0732">Signal</keyword>
<name>A0A6B8KHH4_9HYPH</name>